<evidence type="ECO:0000256" key="1">
    <source>
        <dbReference type="ARBA" id="ARBA00004496"/>
    </source>
</evidence>
<gene>
    <name evidence="11" type="ordered locus">Reut_B4387</name>
</gene>
<dbReference type="GO" id="GO:0005737">
    <property type="term" value="C:cytoplasm"/>
    <property type="evidence" value="ECO:0007669"/>
    <property type="project" value="UniProtKB-SubCell"/>
</dbReference>
<proteinExistence type="inferred from homology"/>
<dbReference type="InterPro" id="IPR006549">
    <property type="entry name" value="HAD-SF_hydro_IIIA"/>
</dbReference>
<evidence type="ECO:0000256" key="5">
    <source>
        <dbReference type="ARBA" id="ARBA00023277"/>
    </source>
</evidence>
<feature type="binding site" evidence="10">
    <location>
        <position position="139"/>
    </location>
    <ligand>
        <name>Mg(2+)</name>
        <dbReference type="ChEBI" id="CHEBI:18420"/>
    </ligand>
</feature>
<feature type="binding site" evidence="10">
    <location>
        <position position="95"/>
    </location>
    <ligand>
        <name>Zn(2+)</name>
        <dbReference type="ChEBI" id="CHEBI:29105"/>
    </ligand>
</feature>
<dbReference type="OrthoDB" id="9781367at2"/>
<dbReference type="HOGENOM" id="CLU_085077_2_1_4"/>
<dbReference type="InterPro" id="IPR036412">
    <property type="entry name" value="HAD-like_sf"/>
</dbReference>
<keyword evidence="5 7" id="KW-0119">Carbohydrate metabolism</keyword>
<evidence type="ECO:0000313" key="11">
    <source>
        <dbReference type="EMBL" id="AAZ63739.1"/>
    </source>
</evidence>
<keyword evidence="10" id="KW-0862">Zinc</keyword>
<dbReference type="PANTHER" id="PTHR42891">
    <property type="entry name" value="D-GLYCERO-BETA-D-MANNO-HEPTOSE-1,7-BISPHOSPHATE 7-PHOSPHATASE"/>
    <property type="match status" value="1"/>
</dbReference>
<feature type="site" description="Stabilizes the phosphoryl group" evidence="9">
    <location>
        <position position="56"/>
    </location>
</feature>
<feature type="binding site" evidence="10">
    <location>
        <position position="16"/>
    </location>
    <ligand>
        <name>Mg(2+)</name>
        <dbReference type="ChEBI" id="CHEBI:18420"/>
    </ligand>
</feature>
<dbReference type="Pfam" id="PF13242">
    <property type="entry name" value="Hydrolase_like"/>
    <property type="match status" value="1"/>
</dbReference>
<feature type="binding site" evidence="10">
    <location>
        <position position="14"/>
    </location>
    <ligand>
        <name>Mg(2+)</name>
        <dbReference type="ChEBI" id="CHEBI:18420"/>
    </ligand>
</feature>
<dbReference type="SUPFAM" id="SSF56784">
    <property type="entry name" value="HAD-like"/>
    <property type="match status" value="1"/>
</dbReference>
<feature type="site" description="Contributes to substrate recognition" evidence="9">
    <location>
        <position position="113"/>
    </location>
</feature>
<evidence type="ECO:0000256" key="4">
    <source>
        <dbReference type="ARBA" id="ARBA00022801"/>
    </source>
</evidence>
<dbReference type="InterPro" id="IPR006543">
    <property type="entry name" value="Histidinol-phos"/>
</dbReference>
<dbReference type="Gene3D" id="3.40.50.1000">
    <property type="entry name" value="HAD superfamily/HAD-like"/>
    <property type="match status" value="1"/>
</dbReference>
<dbReference type="PANTHER" id="PTHR42891:SF1">
    <property type="entry name" value="D-GLYCERO-BETA-D-MANNO-HEPTOSE-1,7-BISPHOSPHATE 7-PHOSPHATASE"/>
    <property type="match status" value="1"/>
</dbReference>
<dbReference type="NCBIfam" id="TIGR01656">
    <property type="entry name" value="Histidinol-ppas"/>
    <property type="match status" value="1"/>
</dbReference>
<comment type="cofactor">
    <cofactor evidence="10">
        <name>Mg(2+)</name>
        <dbReference type="ChEBI" id="CHEBI:18420"/>
    </cofactor>
</comment>
<keyword evidence="2 7" id="KW-0963">Cytoplasm</keyword>
<dbReference type="GO" id="GO:0005975">
    <property type="term" value="P:carbohydrate metabolic process"/>
    <property type="evidence" value="ECO:0007669"/>
    <property type="project" value="InterPro"/>
</dbReference>
<evidence type="ECO:0000256" key="3">
    <source>
        <dbReference type="ARBA" id="ARBA00022723"/>
    </source>
</evidence>
<feature type="active site" description="Nucleophile" evidence="8">
    <location>
        <position position="14"/>
    </location>
</feature>
<name>Q46SZ5_CUPPJ</name>
<dbReference type="EMBL" id="CP000091">
    <property type="protein sequence ID" value="AAZ63739.1"/>
    <property type="molecule type" value="Genomic_DNA"/>
</dbReference>
<organism evidence="11">
    <name type="scientific">Cupriavidus pinatubonensis (strain JMP 134 / LMG 1197)</name>
    <name type="common">Cupriavidus necator (strain JMP 134)</name>
    <dbReference type="NCBI Taxonomy" id="264198"/>
    <lineage>
        <taxon>Bacteria</taxon>
        <taxon>Pseudomonadati</taxon>
        <taxon>Pseudomonadota</taxon>
        <taxon>Betaproteobacteria</taxon>
        <taxon>Burkholderiales</taxon>
        <taxon>Burkholderiaceae</taxon>
        <taxon>Cupriavidus</taxon>
    </lineage>
</organism>
<feature type="binding site" evidence="10">
    <location>
        <position position="97"/>
    </location>
    <ligand>
        <name>Zn(2+)</name>
        <dbReference type="ChEBI" id="CHEBI:29105"/>
    </ligand>
</feature>
<dbReference type="InterPro" id="IPR004446">
    <property type="entry name" value="Heptose_bisP_phosphatase"/>
</dbReference>
<comment type="cofactor">
    <cofactor evidence="10">
        <name>Zn(2+)</name>
        <dbReference type="ChEBI" id="CHEBI:29105"/>
    </cofactor>
</comment>
<dbReference type="NCBIfam" id="TIGR01662">
    <property type="entry name" value="HAD-SF-IIIA"/>
    <property type="match status" value="1"/>
</dbReference>
<dbReference type="InterPro" id="IPR023214">
    <property type="entry name" value="HAD_sf"/>
</dbReference>
<dbReference type="STRING" id="264198.Reut_B4387"/>
<reference evidence="11" key="1">
    <citation type="submission" date="2005-08" db="EMBL/GenBank/DDBJ databases">
        <title>Complete sequence of chromosome 2 of Ralstonia eutropha JMP134.</title>
        <authorList>
            <person name="Copeland A."/>
            <person name="Lucas S."/>
            <person name="Lapidus A."/>
            <person name="Barry K."/>
            <person name="Detter J.C."/>
            <person name="Glavina T."/>
            <person name="Hammon N."/>
            <person name="Israni S."/>
            <person name="Pitluck S."/>
            <person name="Goltsman E."/>
            <person name="Martinez M."/>
            <person name="Schmutz J."/>
            <person name="Larimer F."/>
            <person name="Land M."/>
            <person name="Lykidis A."/>
            <person name="Richardson P."/>
        </authorList>
    </citation>
    <scope>NUCLEOTIDE SEQUENCE [LARGE SCALE GENOMIC DNA]</scope>
    <source>
        <strain evidence="11">JMP134</strain>
    </source>
</reference>
<evidence type="ECO:0000256" key="2">
    <source>
        <dbReference type="ARBA" id="ARBA00022490"/>
    </source>
</evidence>
<feature type="active site" description="Proton donor" evidence="8">
    <location>
        <position position="16"/>
    </location>
</feature>
<evidence type="ECO:0000256" key="10">
    <source>
        <dbReference type="PIRSR" id="PIRSR004682-4"/>
    </source>
</evidence>
<dbReference type="KEGG" id="reu:Reut_B4387"/>
<dbReference type="PIRSF" id="PIRSF004682">
    <property type="entry name" value="GmhB"/>
    <property type="match status" value="1"/>
</dbReference>
<dbReference type="eggNOG" id="COG0241">
    <property type="taxonomic scope" value="Bacteria"/>
</dbReference>
<evidence type="ECO:0000256" key="8">
    <source>
        <dbReference type="PIRSR" id="PIRSR004682-1"/>
    </source>
</evidence>
<dbReference type="EC" id="3.1.3.-" evidence="7"/>
<dbReference type="CDD" id="cd07503">
    <property type="entry name" value="HAD_HisB-N"/>
    <property type="match status" value="1"/>
</dbReference>
<keyword evidence="4 7" id="KW-0378">Hydrolase</keyword>
<dbReference type="GO" id="GO:0046872">
    <property type="term" value="F:metal ion binding"/>
    <property type="evidence" value="ECO:0007669"/>
    <property type="project" value="UniProtKB-KW"/>
</dbReference>
<feature type="binding site" evidence="10">
    <location>
        <position position="112"/>
    </location>
    <ligand>
        <name>Zn(2+)</name>
        <dbReference type="ChEBI" id="CHEBI:29105"/>
    </ligand>
</feature>
<accession>Q46SZ5</accession>
<evidence type="ECO:0000256" key="6">
    <source>
        <dbReference type="ARBA" id="ARBA00031828"/>
    </source>
</evidence>
<comment type="subcellular location">
    <subcellularLocation>
        <location evidence="1 7">Cytoplasm</location>
    </subcellularLocation>
</comment>
<keyword evidence="3 10" id="KW-0479">Metal-binding</keyword>
<dbReference type="AlphaFoldDB" id="Q46SZ5"/>
<evidence type="ECO:0000256" key="9">
    <source>
        <dbReference type="PIRSR" id="PIRSR004682-3"/>
    </source>
</evidence>
<protein>
    <recommendedName>
        <fullName evidence="6 7">D,D-heptose 1,7-bisphosphate phosphatase</fullName>
        <ecNumber evidence="7">3.1.3.-</ecNumber>
    </recommendedName>
</protein>
<comment type="similarity">
    <text evidence="7">Belongs to the gmhB family.</text>
</comment>
<evidence type="ECO:0000256" key="7">
    <source>
        <dbReference type="PIRNR" id="PIRNR004682"/>
    </source>
</evidence>
<feature type="site" description="Stabilizes the phosphoryl group" evidence="9">
    <location>
        <position position="114"/>
    </location>
</feature>
<feature type="binding site" evidence="10">
    <location>
        <position position="110"/>
    </location>
    <ligand>
        <name>Zn(2+)</name>
        <dbReference type="ChEBI" id="CHEBI:29105"/>
    </ligand>
</feature>
<keyword evidence="10" id="KW-0460">Magnesium</keyword>
<sequence length="203" mass="21479">MALNRPARGAVLLDKDGTLLRNVPYNVDPHHMQLADTAGDALRILGATGRPLVVVSNQPGVALGGFQESALQAVHRRLAELFRLHGARLSGFFYCPHHPDGAVAQYAVPCSCRKPSPGMLQAASSVLGFDLRTSWMIGDILDDIEAGRRVGCNTILVDCGGETEWVTGAWRTPDFIVPTLGQAAQIVAGEPVAACAPFVAGQA</sequence>
<dbReference type="GO" id="GO:0016791">
    <property type="term" value="F:phosphatase activity"/>
    <property type="evidence" value="ECO:0007669"/>
    <property type="project" value="InterPro"/>
</dbReference>